<dbReference type="GO" id="GO:0016787">
    <property type="term" value="F:hydrolase activity"/>
    <property type="evidence" value="ECO:0007669"/>
    <property type="project" value="UniProtKB-KW"/>
</dbReference>
<keyword evidence="1" id="KW-0378">Hydrolase</keyword>
<dbReference type="CDD" id="cd16295">
    <property type="entry name" value="TTHA0252-CPSF-like_MBL-fold"/>
    <property type="match status" value="1"/>
</dbReference>
<dbReference type="Pfam" id="PF07521">
    <property type="entry name" value="RMMBL"/>
    <property type="match status" value="1"/>
</dbReference>
<dbReference type="InterPro" id="IPR022712">
    <property type="entry name" value="Beta_Casp"/>
</dbReference>
<dbReference type="InterPro" id="IPR050698">
    <property type="entry name" value="MBL"/>
</dbReference>
<evidence type="ECO:0008006" key="6">
    <source>
        <dbReference type="Google" id="ProtNLM"/>
    </source>
</evidence>
<dbReference type="EMBL" id="MFKH01000002">
    <property type="protein sequence ID" value="OGG37786.1"/>
    <property type="molecule type" value="Genomic_DNA"/>
</dbReference>
<dbReference type="SUPFAM" id="SSF56281">
    <property type="entry name" value="Metallo-hydrolase/oxidoreductase"/>
    <property type="match status" value="1"/>
</dbReference>
<dbReference type="GO" id="GO:0004521">
    <property type="term" value="F:RNA endonuclease activity"/>
    <property type="evidence" value="ECO:0007669"/>
    <property type="project" value="TreeGrafter"/>
</dbReference>
<name>A0A1F6BLH2_9BACT</name>
<dbReference type="Proteomes" id="UP000176273">
    <property type="component" value="Unassembled WGS sequence"/>
</dbReference>
<dbReference type="STRING" id="1798468.A2110_00390"/>
<gene>
    <name evidence="4" type="ORF">A2110_00390</name>
</gene>
<accession>A0A1F6BLH2</accession>
<dbReference type="InterPro" id="IPR036866">
    <property type="entry name" value="RibonucZ/Hydroxyglut_hydro"/>
</dbReference>
<evidence type="ECO:0000256" key="1">
    <source>
        <dbReference type="ARBA" id="ARBA00022801"/>
    </source>
</evidence>
<comment type="caution">
    <text evidence="4">The sequence shown here is derived from an EMBL/GenBank/DDBJ whole genome shotgun (WGS) entry which is preliminary data.</text>
</comment>
<dbReference type="SMART" id="SM00849">
    <property type="entry name" value="Lactamase_B"/>
    <property type="match status" value="1"/>
</dbReference>
<proteinExistence type="predicted"/>
<evidence type="ECO:0000313" key="5">
    <source>
        <dbReference type="Proteomes" id="UP000176273"/>
    </source>
</evidence>
<dbReference type="Pfam" id="PF00753">
    <property type="entry name" value="Lactamase_B"/>
    <property type="match status" value="1"/>
</dbReference>
<dbReference type="Pfam" id="PF10996">
    <property type="entry name" value="Beta-Casp"/>
    <property type="match status" value="1"/>
</dbReference>
<dbReference type="Gene3D" id="3.40.50.10890">
    <property type="match status" value="1"/>
</dbReference>
<sequence>MKLFFYGGAGGVSGANYVLEIGAERIMVDCGLFQGRRYAAPENFIPFPYEPKDIHAVLITHAHIDHIGRLPKLVAEGFRGKVYSTPPTKAFAHELLTDSQDILSREAAACGAASFCAPEHLERLMAQWETVPYHKRVSLNGTNATFFDAGHILGSAFVKVEAEGKSVVFSGDLGNSPAPLIKEREPLAAADYCLIESTYGDRVHEPRGRVMDQLEDVVEDVVRREGTLLVPAFSLERTQALLYHLQNLMASRRIPEMPVFLDSPLAIRLTESYLRFRDDLDDETRAFVDAGNTLFDFPMLKRTETHEESLAIWKTPSPKIVIAGAGMSHGGRIVNHEKHYLPDPRTVLLLVSFQAEGSLGRRLAEGAAEVVIGDERVPVKATVRYLPAYSAHADQLQLISWLRPARFALKRVFTVQGEPDSMQVLAEKIRDELAVQATIPKAGEVVEL</sequence>
<dbReference type="PANTHER" id="PTHR11203:SF37">
    <property type="entry name" value="INTEGRATOR COMPLEX SUBUNIT 11"/>
    <property type="match status" value="1"/>
</dbReference>
<feature type="domain" description="Beta-Casp" evidence="3">
    <location>
        <begin position="238"/>
        <end position="363"/>
    </location>
</feature>
<dbReference type="InterPro" id="IPR001279">
    <property type="entry name" value="Metallo-B-lactamas"/>
</dbReference>
<dbReference type="AlphaFoldDB" id="A0A1F6BLH2"/>
<protein>
    <recommendedName>
        <fullName evidence="6">MBL fold hydrolase</fullName>
    </recommendedName>
</protein>
<feature type="domain" description="Metallo-beta-lactamase" evidence="2">
    <location>
        <begin position="13"/>
        <end position="233"/>
    </location>
</feature>
<dbReference type="SMART" id="SM01027">
    <property type="entry name" value="Beta-Casp"/>
    <property type="match status" value="1"/>
</dbReference>
<evidence type="ECO:0000259" key="2">
    <source>
        <dbReference type="SMART" id="SM00849"/>
    </source>
</evidence>
<dbReference type="PANTHER" id="PTHR11203">
    <property type="entry name" value="CLEAVAGE AND POLYADENYLATION SPECIFICITY FACTOR FAMILY MEMBER"/>
    <property type="match status" value="1"/>
</dbReference>
<evidence type="ECO:0000259" key="3">
    <source>
        <dbReference type="SMART" id="SM01027"/>
    </source>
</evidence>
<evidence type="ECO:0000313" key="4">
    <source>
        <dbReference type="EMBL" id="OGG37786.1"/>
    </source>
</evidence>
<organism evidence="4 5">
    <name type="scientific">Candidatus Jorgensenbacteria bacterium GWA1_54_12</name>
    <dbReference type="NCBI Taxonomy" id="1798468"/>
    <lineage>
        <taxon>Bacteria</taxon>
        <taxon>Candidatus Joergenseniibacteriota</taxon>
    </lineage>
</organism>
<reference evidence="4 5" key="1">
    <citation type="journal article" date="2016" name="Nat. Commun.">
        <title>Thousands of microbial genomes shed light on interconnected biogeochemical processes in an aquifer system.</title>
        <authorList>
            <person name="Anantharaman K."/>
            <person name="Brown C.T."/>
            <person name="Hug L.A."/>
            <person name="Sharon I."/>
            <person name="Castelle C.J."/>
            <person name="Probst A.J."/>
            <person name="Thomas B.C."/>
            <person name="Singh A."/>
            <person name="Wilkins M.J."/>
            <person name="Karaoz U."/>
            <person name="Brodie E.L."/>
            <person name="Williams K.H."/>
            <person name="Hubbard S.S."/>
            <person name="Banfield J.F."/>
        </authorList>
    </citation>
    <scope>NUCLEOTIDE SEQUENCE [LARGE SCALE GENOMIC DNA]</scope>
</reference>
<dbReference type="Gene3D" id="3.60.15.10">
    <property type="entry name" value="Ribonuclease Z/Hydroxyacylglutathione hydrolase-like"/>
    <property type="match status" value="1"/>
</dbReference>
<dbReference type="InterPro" id="IPR011108">
    <property type="entry name" value="RMMBL"/>
</dbReference>